<evidence type="ECO:0000313" key="5">
    <source>
        <dbReference type="EMBL" id="AGA69121.1"/>
    </source>
</evidence>
<evidence type="ECO:0000313" key="6">
    <source>
        <dbReference type="Proteomes" id="UP000010797"/>
    </source>
</evidence>
<keyword evidence="2" id="KW-0812">Transmembrane</keyword>
<keyword evidence="6" id="KW-1185">Reference proteome</keyword>
<dbReference type="HOGENOM" id="CLU_242327_0_0_9"/>
<keyword evidence="2" id="KW-0472">Membrane</keyword>
<dbReference type="InterPro" id="IPR051802">
    <property type="entry name" value="YfhM-like"/>
</dbReference>
<dbReference type="InterPro" id="IPR001599">
    <property type="entry name" value="Macroglobln_a2"/>
</dbReference>
<dbReference type="STRING" id="871963.Desdi_1632"/>
<dbReference type="eggNOG" id="COG2373">
    <property type="taxonomic scope" value="Bacteria"/>
</dbReference>
<dbReference type="GO" id="GO:0004866">
    <property type="term" value="F:endopeptidase inhibitor activity"/>
    <property type="evidence" value="ECO:0007669"/>
    <property type="project" value="InterPro"/>
</dbReference>
<name>L0F900_DESDL</name>
<dbReference type="PANTHER" id="PTHR40094:SF1">
    <property type="entry name" value="UBIQUITIN DOMAIN-CONTAINING PROTEIN"/>
    <property type="match status" value="1"/>
</dbReference>
<dbReference type="SMART" id="SM01360">
    <property type="entry name" value="A2M"/>
    <property type="match status" value="1"/>
</dbReference>
<feature type="domain" description="Alpha-2-macroglobulin" evidence="4">
    <location>
        <begin position="1016"/>
        <end position="1106"/>
    </location>
</feature>
<dbReference type="Gene3D" id="2.20.130.20">
    <property type="match status" value="1"/>
</dbReference>
<organism evidence="5 6">
    <name type="scientific">Desulfitobacterium dichloroeliminans (strain LMG P-21439 / DCA1)</name>
    <dbReference type="NCBI Taxonomy" id="871963"/>
    <lineage>
        <taxon>Bacteria</taxon>
        <taxon>Bacillati</taxon>
        <taxon>Bacillota</taxon>
        <taxon>Clostridia</taxon>
        <taxon>Eubacteriales</taxon>
        <taxon>Desulfitobacteriaceae</taxon>
        <taxon>Desulfitobacterium</taxon>
    </lineage>
</organism>
<dbReference type="OrthoDB" id="9767116at2"/>
<feature type="domain" description="Alpha-2-macroglobulin bait region" evidence="3">
    <location>
        <begin position="823"/>
        <end position="965"/>
    </location>
</feature>
<dbReference type="Gene3D" id="2.60.40.1930">
    <property type="match status" value="1"/>
</dbReference>
<gene>
    <name evidence="5" type="ordered locus">Desdi_1632</name>
</gene>
<evidence type="ECO:0000259" key="4">
    <source>
        <dbReference type="SMART" id="SM01360"/>
    </source>
</evidence>
<evidence type="ECO:0000256" key="2">
    <source>
        <dbReference type="SAM" id="Phobius"/>
    </source>
</evidence>
<feature type="transmembrane region" description="Helical" evidence="2">
    <location>
        <begin position="12"/>
        <end position="30"/>
    </location>
</feature>
<accession>L0F900</accession>
<sequence>MNKGTFKDRKFSIGLGFVILLLAGIFWGVSQLEITPEKVSASEVTFEALSSDKLGVDPESAFLLTSKEPLNTKTIEKALRTNPEFPYTLAEQAGGLTYKIIPKEPLQANTIYTLSFDPQGLGRENLSWAFQTKGQFRVLSSLPRNESTHIPINTGIEIAFSYENFDIDQIKQYFSISPVIEGSFERHKKTLVFVPDTLQPSTVYTITIKKGFTLPETTQTLSEDYVFSFETEPAKQTSPSFRYDLDAELTEFSTSDIPAFTAYFNNQALRQNGTATTIPPLHIDLYRYSDHQTFQTSLAQRDQIPRWSYYTWNGYREELDPQLVVAKYDTEFLQVNDYVNYIVFPEKLEAGYYAAEFKAGDTTRQVWFQVTDLAVYLAQGEGSTLFWANDLQSRAPAANAEIYIESKQLSVTADDSGTALIDQNLTGNDRDYALVKSENKEILVLLESWPQWYSQDSKAMDYWKYLYLDRELYQPEDTVHFWGVLAPRGKTDIQGKSVDQVKEITLELMGGDYPFYYETEVSPILKQTISIEDKTYHGKLKLPVLKPGYYTLQLKLDDTILLSRGLEVETYRKPAYQLTVSQDKKAIYAGETMNFAASATFFEGTPVPGLSLNYYVHGKSNSVITDEQGEAQITYTATVDKEAYHSYDYVSLGVNALLPEIGEIYNSAELYVFKSKVYLTGEAKRQNGGYTLNAKLSTVDLTGINNGEYVAEENFLKEPVANSPVRASLYQEIWTPVESGKRYDFISKEVVNTYYYEYSTKHLGDLDLVTDATGQINYTGGSLERQNSYYLDLVVEDKEGRPFKKRLHIGQDNGNQQYQYYYLLNETKKEGYEPEEQVQVTFMANDGELTATEGKILYFGGQKQIEQYQVSKEPHHSFLFKQEHIPNINVAGVYFDGYNYRETDILSIPFAHQTKALQVRIETDQAEYRPGGKVELNLQVTNSNEQPVPGAQVNLNLVDEAVFSLRQQNASFLTTLYGDRINLNLLTRKTHYHPEMVGGAEQGGEGGSERKDFRDTVLFTTLQTDNNGRAKVEFELPDNLTSWRVTYHAFAQDLQAGSGTAQIPVRLPFFVEMNLNKTYHEGDSPVVILRAYGDQLKDNQEVAYDMRLVNKEGEEQTWHVTADSYTALDWKLPDLNKGKYTLTVAAESGGLQDVLTKEFQVVESYQARTITSQELLTEGMVVKGSQQEPTTVVFSDYEKSQYLHGLYQLAWNNGSRLEQKLAGLEARKLLNEYFPEEKLFEEEEEDEDPLLNYQQADGGISILPYAESDLALSAMVASSTSGIVDERALKGYFYRMMEGEQEVDQSLVLLGLAALKEPVLLQIEDYLQQGNLAPEVKIHLALALLELGDGAFAEKVVQELLGLFSQDLGSSIRINVGRDQDEMIQATTQMTLLAARLNQPEKNKLYQYLLENQGKDVLNLVEQIQILKYNLKYMEASPVSFSYELGGERITKSLQGREIAKLTLLPKNLQQIKFGQVNGQVGIVSTYNQPIKAGETGDGTDLSIGRSYLVNGSERTSLNSSDLVQIVIDVNIGDKAPDGHYEVIDILPAGLAPISRPNNYQDNNRPWNYPVEVNGQRLVFQLGKGQEQIKYLARVTSPGEFICEAPVLSNITNSEIFTSGAAAKLTINTDQ</sequence>
<dbReference type="Pfam" id="PF07703">
    <property type="entry name" value="A2M_BRD"/>
    <property type="match status" value="1"/>
</dbReference>
<keyword evidence="2" id="KW-1133">Transmembrane helix</keyword>
<dbReference type="RefSeq" id="WP_015262111.1">
    <property type="nucleotide sequence ID" value="NC_019903.1"/>
</dbReference>
<keyword evidence="1" id="KW-0732">Signal</keyword>
<evidence type="ECO:0000259" key="3">
    <source>
        <dbReference type="SMART" id="SM01359"/>
    </source>
</evidence>
<dbReference type="InterPro" id="IPR011625">
    <property type="entry name" value="A2M_N_BRD"/>
</dbReference>
<evidence type="ECO:0000256" key="1">
    <source>
        <dbReference type="ARBA" id="ARBA00022729"/>
    </source>
</evidence>
<dbReference type="InterPro" id="IPR032812">
    <property type="entry name" value="SbsA_Ig"/>
</dbReference>
<dbReference type="Pfam" id="PF13205">
    <property type="entry name" value="Big_5"/>
    <property type="match status" value="1"/>
</dbReference>
<reference evidence="6" key="1">
    <citation type="submission" date="2012-02" db="EMBL/GenBank/DDBJ databases">
        <title>Complete sequence of Desulfitobacterium dichloroeliminans LMG P-21439.</title>
        <authorList>
            <person name="Lucas S."/>
            <person name="Han J."/>
            <person name="Lapidus A."/>
            <person name="Cheng J.-F."/>
            <person name="Goodwin L."/>
            <person name="Pitluck S."/>
            <person name="Peters L."/>
            <person name="Ovchinnikova G."/>
            <person name="Teshima H."/>
            <person name="Detter J.C."/>
            <person name="Han C."/>
            <person name="Tapia R."/>
            <person name="Land M."/>
            <person name="Hauser L."/>
            <person name="Kyrpides N."/>
            <person name="Ivanova N."/>
            <person name="Pagani I."/>
            <person name="Kruse T."/>
            <person name="de Vos W.M."/>
            <person name="Boon N."/>
            <person name="Smidt H."/>
            <person name="Woyke T."/>
        </authorList>
    </citation>
    <scope>NUCLEOTIDE SEQUENCE [LARGE SCALE GENOMIC DNA]</scope>
    <source>
        <strain evidence="6">LMG P-21439 / DCA1</strain>
    </source>
</reference>
<protein>
    <submittedName>
        <fullName evidence="5">Large extracellular alpha-helical protein</fullName>
    </submittedName>
</protein>
<dbReference type="Pfam" id="PF00207">
    <property type="entry name" value="A2M"/>
    <property type="match status" value="1"/>
</dbReference>
<dbReference type="PANTHER" id="PTHR40094">
    <property type="entry name" value="ALPHA-2-MACROGLOBULIN HOMOLOG"/>
    <property type="match status" value="1"/>
</dbReference>
<dbReference type="SMART" id="SM01359">
    <property type="entry name" value="A2M_N_2"/>
    <property type="match status" value="1"/>
</dbReference>
<proteinExistence type="predicted"/>
<dbReference type="EMBL" id="CP003344">
    <property type="protein sequence ID" value="AGA69121.1"/>
    <property type="molecule type" value="Genomic_DNA"/>
</dbReference>
<dbReference type="KEGG" id="ddl:Desdi_1632"/>
<dbReference type="Proteomes" id="UP000010797">
    <property type="component" value="Chromosome"/>
</dbReference>